<accession>A0A7G5IM26</accession>
<keyword evidence="1" id="KW-0223">Dioxygenase</keyword>
<dbReference type="KEGG" id="sand:H3309_08215"/>
<dbReference type="GO" id="GO:0016706">
    <property type="term" value="F:2-oxoglutarate-dependent dioxygenase activity"/>
    <property type="evidence" value="ECO:0007669"/>
    <property type="project" value="UniProtKB-ARBA"/>
</dbReference>
<dbReference type="EMBL" id="CP059851">
    <property type="protein sequence ID" value="QMW24418.1"/>
    <property type="molecule type" value="Genomic_DNA"/>
</dbReference>
<evidence type="ECO:0000313" key="1">
    <source>
        <dbReference type="EMBL" id="QMW24418.1"/>
    </source>
</evidence>
<evidence type="ECO:0000313" key="2">
    <source>
        <dbReference type="Proteomes" id="UP000515292"/>
    </source>
</evidence>
<reference evidence="1 2" key="1">
    <citation type="submission" date="2020-07" db="EMBL/GenBank/DDBJ databases">
        <title>Complete genome sequence for Sandaracinobacter sp. M6.</title>
        <authorList>
            <person name="Tang Y."/>
            <person name="Liu Q."/>
            <person name="Guo Z."/>
            <person name="Lei P."/>
            <person name="Huang B."/>
        </authorList>
    </citation>
    <scope>NUCLEOTIDE SEQUENCE [LARGE SCALE GENOMIC DNA]</scope>
    <source>
        <strain evidence="1 2">M6</strain>
    </source>
</reference>
<protein>
    <submittedName>
        <fullName evidence="1">Phytanoyl-CoA dioxygenase family protein</fullName>
    </submittedName>
</protein>
<dbReference type="InterPro" id="IPR008775">
    <property type="entry name" value="Phytyl_CoA_dOase-like"/>
</dbReference>
<dbReference type="PANTHER" id="PTHR20883:SF49">
    <property type="entry name" value="PHYTANOYL-COA DIOXYGENASE"/>
    <property type="match status" value="1"/>
</dbReference>
<dbReference type="PANTHER" id="PTHR20883">
    <property type="entry name" value="PHYTANOYL-COA DIOXYGENASE DOMAIN CONTAINING 1"/>
    <property type="match status" value="1"/>
</dbReference>
<sequence>MATELRERTEAFYDLPADAIACFRRDGHVLLPQVFTAEDVETFRTAIREASFAANTEKRPLADRDAFGKAFLQTQNLRLRDPIVERLVLSPRLGRIAAELMGVEGVRIFHDQSLFKEPGGGINPTPWHQDQYYWPLAESTTLGLWMPLMNIEADMGGMLHASGTHRLGFLGQHEISDESQRVYGAMIEAENIPVVASVPMRAGDISFHYGWTLHAAGANFSNTLREAMIVTYFADGMRVAQPSNPHQEHDRIKFLGGREPGAIADSPLNPLVYQALRS</sequence>
<dbReference type="Pfam" id="PF05721">
    <property type="entry name" value="PhyH"/>
    <property type="match status" value="1"/>
</dbReference>
<gene>
    <name evidence="1" type="ORF">H3309_08215</name>
</gene>
<keyword evidence="2" id="KW-1185">Reference proteome</keyword>
<keyword evidence="1" id="KW-0560">Oxidoreductase</keyword>
<dbReference type="Proteomes" id="UP000515292">
    <property type="component" value="Chromosome"/>
</dbReference>
<dbReference type="AlphaFoldDB" id="A0A7G5IM26"/>
<dbReference type="SUPFAM" id="SSF51197">
    <property type="entry name" value="Clavaminate synthase-like"/>
    <property type="match status" value="1"/>
</dbReference>
<proteinExistence type="predicted"/>
<dbReference type="Gene3D" id="2.60.120.620">
    <property type="entry name" value="q2cbj1_9rhob like domain"/>
    <property type="match status" value="1"/>
</dbReference>
<name>A0A7G5IM26_9SPHN</name>
<organism evidence="1 2">
    <name type="scientific">Sandaracinobacteroides saxicola</name>
    <dbReference type="NCBI Taxonomy" id="2759707"/>
    <lineage>
        <taxon>Bacteria</taxon>
        <taxon>Pseudomonadati</taxon>
        <taxon>Pseudomonadota</taxon>
        <taxon>Alphaproteobacteria</taxon>
        <taxon>Sphingomonadales</taxon>
        <taxon>Sphingosinicellaceae</taxon>
        <taxon>Sandaracinobacteroides</taxon>
    </lineage>
</organism>
<dbReference type="RefSeq" id="WP_182298312.1">
    <property type="nucleotide sequence ID" value="NZ_CP059851.1"/>
</dbReference>
<dbReference type="GO" id="GO:0005506">
    <property type="term" value="F:iron ion binding"/>
    <property type="evidence" value="ECO:0007669"/>
    <property type="project" value="UniProtKB-ARBA"/>
</dbReference>